<feature type="domain" description="Acetyl xylan esterase" evidence="1">
    <location>
        <begin position="18"/>
        <end position="93"/>
    </location>
</feature>
<protein>
    <submittedName>
        <fullName evidence="3">Acetylxylan esterase</fullName>
    </submittedName>
</protein>
<dbReference type="InterPro" id="IPR039069">
    <property type="entry name" value="CE7"/>
</dbReference>
<dbReference type="GO" id="GO:0005976">
    <property type="term" value="P:polysaccharide metabolic process"/>
    <property type="evidence" value="ECO:0007669"/>
    <property type="project" value="TreeGrafter"/>
</dbReference>
<dbReference type="GO" id="GO:0052689">
    <property type="term" value="F:carboxylic ester hydrolase activity"/>
    <property type="evidence" value="ECO:0007669"/>
    <property type="project" value="TreeGrafter"/>
</dbReference>
<reference evidence="2" key="2">
    <citation type="submission" date="2023-07" db="EMBL/GenBank/DDBJ databases">
        <title>Whole Genome Sequencing of Colonoscopy isolates.</title>
        <authorList>
            <person name="Surve S.V."/>
            <person name="Valls R.A."/>
            <person name="Barrak K.E."/>
            <person name="Gardner T.B."/>
            <person name="O'Toole G.A."/>
        </authorList>
    </citation>
    <scope>NUCLEOTIDE SEQUENCE</scope>
    <source>
        <strain evidence="2">GP0119</strain>
    </source>
</reference>
<evidence type="ECO:0000313" key="4">
    <source>
        <dbReference type="Proteomes" id="UP001060260"/>
    </source>
</evidence>
<sequence>MAETFVCFRTKKMPVSIDIACRTLAYYDVANLAQKIKVPGFYSYGYNDNTCPPTTVTAALNVITAPKTIVVTPVSAHWRFEETNRKSIEWMKKRIN</sequence>
<organism evidence="3 4">
    <name type="scientific">Bacteroides caccae</name>
    <dbReference type="NCBI Taxonomy" id="47678"/>
    <lineage>
        <taxon>Bacteria</taxon>
        <taxon>Pseudomonadati</taxon>
        <taxon>Bacteroidota</taxon>
        <taxon>Bacteroidia</taxon>
        <taxon>Bacteroidales</taxon>
        <taxon>Bacteroidaceae</taxon>
        <taxon>Bacteroides</taxon>
    </lineage>
</organism>
<dbReference type="PANTHER" id="PTHR40111">
    <property type="entry name" value="CEPHALOSPORIN-C DEACETYLASE"/>
    <property type="match status" value="1"/>
</dbReference>
<evidence type="ECO:0000313" key="3">
    <source>
        <dbReference type="EMBL" id="UVQ98598.1"/>
    </source>
</evidence>
<dbReference type="Proteomes" id="UP001170023">
    <property type="component" value="Unassembled WGS sequence"/>
</dbReference>
<dbReference type="Proteomes" id="UP001060260">
    <property type="component" value="Chromosome"/>
</dbReference>
<dbReference type="Gene3D" id="3.40.50.1820">
    <property type="entry name" value="alpha/beta hydrolase"/>
    <property type="match status" value="1"/>
</dbReference>
<reference evidence="3" key="1">
    <citation type="submission" date="2022-08" db="EMBL/GenBank/DDBJ databases">
        <title>Genome Sequencing of Bacteroides fragilis Group Isolates with Nanopore Technology.</title>
        <authorList>
            <person name="Tisza M.J."/>
            <person name="Smith D."/>
            <person name="Dekker J.P."/>
        </authorList>
    </citation>
    <scope>NUCLEOTIDE SEQUENCE</scope>
    <source>
        <strain evidence="3">BFG-474</strain>
    </source>
</reference>
<dbReference type="InterPro" id="IPR008391">
    <property type="entry name" value="AXE1_dom"/>
</dbReference>
<dbReference type="SUPFAM" id="SSF53474">
    <property type="entry name" value="alpha/beta-Hydrolases"/>
    <property type="match status" value="1"/>
</dbReference>
<dbReference type="AlphaFoldDB" id="A0AA94Y477"/>
<proteinExistence type="predicted"/>
<dbReference type="EMBL" id="JAUONL010000001">
    <property type="protein sequence ID" value="MDO6356605.1"/>
    <property type="molecule type" value="Genomic_DNA"/>
</dbReference>
<dbReference type="Pfam" id="PF05448">
    <property type="entry name" value="AXE1"/>
    <property type="match status" value="1"/>
</dbReference>
<dbReference type="InterPro" id="IPR029058">
    <property type="entry name" value="AB_hydrolase_fold"/>
</dbReference>
<dbReference type="EMBL" id="CP103166">
    <property type="protein sequence ID" value="UVQ98598.1"/>
    <property type="molecule type" value="Genomic_DNA"/>
</dbReference>
<evidence type="ECO:0000313" key="2">
    <source>
        <dbReference type="EMBL" id="MDO6356605.1"/>
    </source>
</evidence>
<dbReference type="PANTHER" id="PTHR40111:SF1">
    <property type="entry name" value="CEPHALOSPORIN-C DEACETYLASE"/>
    <property type="match status" value="1"/>
</dbReference>
<evidence type="ECO:0000259" key="1">
    <source>
        <dbReference type="Pfam" id="PF05448"/>
    </source>
</evidence>
<name>A0AA94Y477_9BACE</name>
<gene>
    <name evidence="3" type="ORF">NXW23_09965</name>
    <name evidence="2" type="ORF">Q4469_02670</name>
</gene>
<accession>A0AA94Y477</accession>